<dbReference type="AlphaFoldDB" id="A0A0A8YYW1"/>
<evidence type="ECO:0000313" key="1">
    <source>
        <dbReference type="EMBL" id="JAD30588.1"/>
    </source>
</evidence>
<proteinExistence type="predicted"/>
<name>A0A0A8YYW1_ARUDO</name>
<dbReference type="EMBL" id="GBRH01267307">
    <property type="protein sequence ID" value="JAD30588.1"/>
    <property type="molecule type" value="Transcribed_RNA"/>
</dbReference>
<reference evidence="1" key="2">
    <citation type="journal article" date="2015" name="Data Brief">
        <title>Shoot transcriptome of the giant reed, Arundo donax.</title>
        <authorList>
            <person name="Barrero R.A."/>
            <person name="Guerrero F.D."/>
            <person name="Moolhuijzen P."/>
            <person name="Goolsby J.A."/>
            <person name="Tidwell J."/>
            <person name="Bellgard S.E."/>
            <person name="Bellgard M.I."/>
        </authorList>
    </citation>
    <scope>NUCLEOTIDE SEQUENCE</scope>
    <source>
        <tissue evidence="1">Shoot tissue taken approximately 20 cm above the soil surface</tissue>
    </source>
</reference>
<organism evidence="1">
    <name type="scientific">Arundo donax</name>
    <name type="common">Giant reed</name>
    <name type="synonym">Donax arundinaceus</name>
    <dbReference type="NCBI Taxonomy" id="35708"/>
    <lineage>
        <taxon>Eukaryota</taxon>
        <taxon>Viridiplantae</taxon>
        <taxon>Streptophyta</taxon>
        <taxon>Embryophyta</taxon>
        <taxon>Tracheophyta</taxon>
        <taxon>Spermatophyta</taxon>
        <taxon>Magnoliopsida</taxon>
        <taxon>Liliopsida</taxon>
        <taxon>Poales</taxon>
        <taxon>Poaceae</taxon>
        <taxon>PACMAD clade</taxon>
        <taxon>Arundinoideae</taxon>
        <taxon>Arundineae</taxon>
        <taxon>Arundo</taxon>
    </lineage>
</organism>
<accession>A0A0A8YYW1</accession>
<sequence length="21" mass="2406">MIQTRVYDLVLAAKMTITPLQ</sequence>
<protein>
    <submittedName>
        <fullName evidence="1">Uncharacterized protein</fullName>
    </submittedName>
</protein>
<reference evidence="1" key="1">
    <citation type="submission" date="2014-09" db="EMBL/GenBank/DDBJ databases">
        <authorList>
            <person name="Magalhaes I.L.F."/>
            <person name="Oliveira U."/>
            <person name="Santos F.R."/>
            <person name="Vidigal T.H.D.A."/>
            <person name="Brescovit A.D."/>
            <person name="Santos A.J."/>
        </authorList>
    </citation>
    <scope>NUCLEOTIDE SEQUENCE</scope>
    <source>
        <tissue evidence="1">Shoot tissue taken approximately 20 cm above the soil surface</tissue>
    </source>
</reference>